<accession>A0A835CGB6</accession>
<dbReference type="AlphaFoldDB" id="A0A835CGB6"/>
<reference evidence="2" key="1">
    <citation type="submission" date="2020-09" db="EMBL/GenBank/DDBJ databases">
        <title>Genome-Enabled Discovery of Anthraquinone Biosynthesis in Senna tora.</title>
        <authorList>
            <person name="Kang S.-H."/>
            <person name="Pandey R.P."/>
            <person name="Lee C.-M."/>
            <person name="Sim J.-S."/>
            <person name="Jeong J.-T."/>
            <person name="Choi B.-S."/>
            <person name="Jung M."/>
            <person name="Ginzburg D."/>
            <person name="Zhao K."/>
            <person name="Won S.Y."/>
            <person name="Oh T.-J."/>
            <person name="Yu Y."/>
            <person name="Kim N.-H."/>
            <person name="Lee O.R."/>
            <person name="Lee T.-H."/>
            <person name="Bashyal P."/>
            <person name="Kim T.-S."/>
            <person name="Lee W.-H."/>
            <person name="Kawkins C."/>
            <person name="Kim C.-K."/>
            <person name="Kim J.S."/>
            <person name="Ahn B.O."/>
            <person name="Rhee S.Y."/>
            <person name="Sohng J.K."/>
        </authorList>
    </citation>
    <scope>NUCLEOTIDE SEQUENCE</scope>
    <source>
        <tissue evidence="2">Leaf</tissue>
    </source>
</reference>
<evidence type="ECO:0000313" key="2">
    <source>
        <dbReference type="EMBL" id="KAF7840496.1"/>
    </source>
</evidence>
<dbReference type="OrthoDB" id="1750505at2759"/>
<proteinExistence type="predicted"/>
<dbReference type="Proteomes" id="UP000634136">
    <property type="component" value="Unassembled WGS sequence"/>
</dbReference>
<evidence type="ECO:0000313" key="3">
    <source>
        <dbReference type="Proteomes" id="UP000634136"/>
    </source>
</evidence>
<feature type="compositionally biased region" description="Basic and acidic residues" evidence="1">
    <location>
        <begin position="1"/>
        <end position="17"/>
    </location>
</feature>
<comment type="caution">
    <text evidence="2">The sequence shown here is derived from an EMBL/GenBank/DDBJ whole genome shotgun (WGS) entry which is preliminary data.</text>
</comment>
<sequence length="48" mass="5646">MITDDKQIRVEGPRREQQANPSDEGPNEETKRRSTRMKKPTWKYSGRG</sequence>
<feature type="region of interest" description="Disordered" evidence="1">
    <location>
        <begin position="1"/>
        <end position="48"/>
    </location>
</feature>
<keyword evidence="3" id="KW-1185">Reference proteome</keyword>
<dbReference type="EMBL" id="JAAIUW010000002">
    <property type="protein sequence ID" value="KAF7840496.1"/>
    <property type="molecule type" value="Genomic_DNA"/>
</dbReference>
<organism evidence="2 3">
    <name type="scientific">Senna tora</name>
    <dbReference type="NCBI Taxonomy" id="362788"/>
    <lineage>
        <taxon>Eukaryota</taxon>
        <taxon>Viridiplantae</taxon>
        <taxon>Streptophyta</taxon>
        <taxon>Embryophyta</taxon>
        <taxon>Tracheophyta</taxon>
        <taxon>Spermatophyta</taxon>
        <taxon>Magnoliopsida</taxon>
        <taxon>eudicotyledons</taxon>
        <taxon>Gunneridae</taxon>
        <taxon>Pentapetalae</taxon>
        <taxon>rosids</taxon>
        <taxon>fabids</taxon>
        <taxon>Fabales</taxon>
        <taxon>Fabaceae</taxon>
        <taxon>Caesalpinioideae</taxon>
        <taxon>Cassia clade</taxon>
        <taxon>Senna</taxon>
    </lineage>
</organism>
<evidence type="ECO:0000256" key="1">
    <source>
        <dbReference type="SAM" id="MobiDB-lite"/>
    </source>
</evidence>
<name>A0A835CGB6_9FABA</name>
<protein>
    <submittedName>
        <fullName evidence="2">Uncharacterized protein</fullName>
    </submittedName>
</protein>
<gene>
    <name evidence="2" type="ORF">G2W53_002794</name>
</gene>